<dbReference type="InterPro" id="IPR055916">
    <property type="entry name" value="DUF7493"/>
</dbReference>
<feature type="domain" description="DAGKc" evidence="2">
    <location>
        <begin position="107"/>
        <end position="248"/>
    </location>
</feature>
<dbReference type="PANTHER" id="PTHR12358">
    <property type="entry name" value="SPHINGOSINE KINASE"/>
    <property type="match status" value="1"/>
</dbReference>
<dbReference type="SUPFAM" id="SSF111331">
    <property type="entry name" value="NAD kinase/diacylglycerol kinase-like"/>
    <property type="match status" value="1"/>
</dbReference>
<evidence type="ECO:0000313" key="3">
    <source>
        <dbReference type="EMBL" id="CAL1704519.1"/>
    </source>
</evidence>
<dbReference type="InterPro" id="IPR017438">
    <property type="entry name" value="ATP-NAD_kinase_N"/>
</dbReference>
<dbReference type="PROSITE" id="PS50146">
    <property type="entry name" value="DAGK"/>
    <property type="match status" value="1"/>
</dbReference>
<dbReference type="Pfam" id="PF00781">
    <property type="entry name" value="DAGK_cat"/>
    <property type="match status" value="1"/>
</dbReference>
<keyword evidence="4" id="KW-1185">Reference proteome</keyword>
<evidence type="ECO:0000313" key="4">
    <source>
        <dbReference type="Proteomes" id="UP001497453"/>
    </source>
</evidence>
<proteinExistence type="predicted"/>
<dbReference type="Gene3D" id="2.60.200.40">
    <property type="match status" value="1"/>
</dbReference>
<dbReference type="InterPro" id="IPR050187">
    <property type="entry name" value="Lipid_Phosphate_FormReg"/>
</dbReference>
<feature type="region of interest" description="Disordered" evidence="1">
    <location>
        <begin position="322"/>
        <end position="355"/>
    </location>
</feature>
<dbReference type="PANTHER" id="PTHR12358:SF31">
    <property type="entry name" value="ACYLGLYCEROL KINASE, MITOCHONDRIAL"/>
    <property type="match status" value="1"/>
</dbReference>
<evidence type="ECO:0000256" key="1">
    <source>
        <dbReference type="SAM" id="MobiDB-lite"/>
    </source>
</evidence>
<dbReference type="EMBL" id="OZ037946">
    <property type="protein sequence ID" value="CAL1704519.1"/>
    <property type="molecule type" value="Genomic_DNA"/>
</dbReference>
<sequence length="493" mass="54188">MAEAFQQLVLDGDGQSSTFTLTGSTLQVQRPVGRKGPQIQFETPLRQVLWAELSEDNTFNVSFLNKKKKKKGSLSLIHITGPIKDNERENVADFVKALMDSSYQGVSQRRRLMLLVNPRSGPGKARSIYMKKIEPLFRAARCEVDLTYTTHSKHATELARSLAVGHYDAIVTMSGDGLIYEVLNGLAEHASPIQALQTPITPIPTGSGNGLAYNLLGLHEGGDVSAAALNAIKGKPMPIDLFSVTQNGQRTLSFMSQCIGLMAELDLGTEHLRFMGNHRFVYGFVRGIARNRACPVKLQIKVAESDKKAMFQSFKETRARAISNSSPQLVEDSTADGNSETNGNANAKDSTSLPSLRFHEEDPVNDEGWITFDKPVSYIYAGKGPFVSRDFMQFPVSLPNDGCIDVVVQEVAPRSQMLSAMDGAEKGIPYWKLESQHYFKAKAYRVVPHTSASCLSIDGEKYPFEPYALEVHPGLGALLSPYGTYHTDFDALS</sequence>
<feature type="compositionally biased region" description="Polar residues" evidence="1">
    <location>
        <begin position="335"/>
        <end position="354"/>
    </location>
</feature>
<dbReference type="InterPro" id="IPR016064">
    <property type="entry name" value="NAD/diacylglycerol_kinase_sf"/>
</dbReference>
<accession>A0ABP1DC11</accession>
<dbReference type="Pfam" id="PF24321">
    <property type="entry name" value="DUF7493"/>
    <property type="match status" value="1"/>
</dbReference>
<dbReference type="Proteomes" id="UP001497453">
    <property type="component" value="Chromosome 3"/>
</dbReference>
<dbReference type="InterPro" id="IPR001206">
    <property type="entry name" value="Diacylglycerol_kinase_cat_dom"/>
</dbReference>
<gene>
    <name evidence="3" type="ORF">GFSPODELE1_LOCUS5035</name>
</gene>
<reference evidence="4" key="1">
    <citation type="submission" date="2024-04" db="EMBL/GenBank/DDBJ databases">
        <authorList>
            <person name="Shaw F."/>
            <person name="Minotto A."/>
        </authorList>
    </citation>
    <scope>NUCLEOTIDE SEQUENCE [LARGE SCALE GENOMIC DNA]</scope>
</reference>
<dbReference type="SMART" id="SM00046">
    <property type="entry name" value="DAGKc"/>
    <property type="match status" value="1"/>
</dbReference>
<dbReference type="Gene3D" id="3.40.50.10330">
    <property type="entry name" value="Probable inorganic polyphosphate/atp-NAD kinase, domain 1"/>
    <property type="match status" value="1"/>
</dbReference>
<organism evidence="3 4">
    <name type="scientific">Somion occarium</name>
    <dbReference type="NCBI Taxonomy" id="3059160"/>
    <lineage>
        <taxon>Eukaryota</taxon>
        <taxon>Fungi</taxon>
        <taxon>Dikarya</taxon>
        <taxon>Basidiomycota</taxon>
        <taxon>Agaricomycotina</taxon>
        <taxon>Agaricomycetes</taxon>
        <taxon>Polyporales</taxon>
        <taxon>Cerrenaceae</taxon>
        <taxon>Somion</taxon>
    </lineage>
</organism>
<name>A0ABP1DC11_9APHY</name>
<protein>
    <recommendedName>
        <fullName evidence="2">DAGKc domain-containing protein</fullName>
    </recommendedName>
</protein>
<evidence type="ECO:0000259" key="2">
    <source>
        <dbReference type="PROSITE" id="PS50146"/>
    </source>
</evidence>